<evidence type="ECO:0000313" key="6">
    <source>
        <dbReference type="EMBL" id="KAK3919612.1"/>
    </source>
</evidence>
<evidence type="ECO:0000256" key="5">
    <source>
        <dbReference type="SAM" id="MobiDB-lite"/>
    </source>
</evidence>
<comment type="similarity">
    <text evidence="1">Belongs to the UPF0545 family.</text>
</comment>
<organism evidence="6 7">
    <name type="scientific">Frankliniella fusca</name>
    <dbReference type="NCBI Taxonomy" id="407009"/>
    <lineage>
        <taxon>Eukaryota</taxon>
        <taxon>Metazoa</taxon>
        <taxon>Ecdysozoa</taxon>
        <taxon>Arthropoda</taxon>
        <taxon>Hexapoda</taxon>
        <taxon>Insecta</taxon>
        <taxon>Pterygota</taxon>
        <taxon>Neoptera</taxon>
        <taxon>Paraneoptera</taxon>
        <taxon>Thysanoptera</taxon>
        <taxon>Terebrantia</taxon>
        <taxon>Thripoidea</taxon>
        <taxon>Thripidae</taxon>
        <taxon>Frankliniella</taxon>
    </lineage>
</organism>
<dbReference type="GO" id="GO:0043083">
    <property type="term" value="C:synaptic cleft"/>
    <property type="evidence" value="ECO:0007669"/>
    <property type="project" value="UniProtKB-SubCell"/>
</dbReference>
<dbReference type="Pfam" id="PF11326">
    <property type="entry name" value="PANTS-like"/>
    <property type="match status" value="1"/>
</dbReference>
<feature type="region of interest" description="Disordered" evidence="5">
    <location>
        <begin position="129"/>
        <end position="156"/>
    </location>
</feature>
<sequence length="156" mass="17979">MVSSSNGDTFSEKSIIQSPPPEGSLEYRLIRPCDRYEDEYNECKSSKSRRQQIFVYGQTIDCESWAKDFENCKKWTWASDEEAARSVIESERKRLHERLIPHMQNKVWEKRDGAPPGWNKPLPEFEAQNQDSYLTLMKDSDEKGGGSSTSSGCMIQ</sequence>
<dbReference type="Proteomes" id="UP001219518">
    <property type="component" value="Unassembled WGS sequence"/>
</dbReference>
<dbReference type="InterPro" id="IPR021475">
    <property type="entry name" value="Pants/Emi1-like"/>
</dbReference>
<feature type="region of interest" description="Disordered" evidence="5">
    <location>
        <begin position="1"/>
        <end position="26"/>
    </location>
</feature>
<protein>
    <recommendedName>
        <fullName evidence="3">Synaptic plasticity regulator PANTS</fullName>
    </recommendedName>
    <alternativeName>
        <fullName evidence="4">Plasticity-associated neural transcript short</fullName>
    </alternativeName>
</protein>
<dbReference type="PANTHER" id="PTHR28052:SF1">
    <property type="entry name" value="UPF0545 PROTEIN C22ORF39"/>
    <property type="match status" value="1"/>
</dbReference>
<reference evidence="6" key="2">
    <citation type="journal article" date="2023" name="BMC Genomics">
        <title>Pest status, molecular evolution, and epigenetic factors derived from the genome assembly of Frankliniella fusca, a thysanopteran phytovirus vector.</title>
        <authorList>
            <person name="Catto M.A."/>
            <person name="Labadie P.E."/>
            <person name="Jacobson A.L."/>
            <person name="Kennedy G.G."/>
            <person name="Srinivasan R."/>
            <person name="Hunt B.G."/>
        </authorList>
    </citation>
    <scope>NUCLEOTIDE SEQUENCE</scope>
    <source>
        <strain evidence="6">PL_HMW_Pooled</strain>
    </source>
</reference>
<proteinExistence type="inferred from homology"/>
<name>A0AAE1LIU0_9NEOP</name>
<dbReference type="AlphaFoldDB" id="A0AAE1LIU0"/>
<gene>
    <name evidence="6" type="ORF">KUF71_008739</name>
</gene>
<evidence type="ECO:0000256" key="1">
    <source>
        <dbReference type="ARBA" id="ARBA00006412"/>
    </source>
</evidence>
<evidence type="ECO:0000313" key="7">
    <source>
        <dbReference type="Proteomes" id="UP001219518"/>
    </source>
</evidence>
<comment type="subcellular location">
    <subcellularLocation>
        <location evidence="2">Synaptic cleft</location>
    </subcellularLocation>
</comment>
<comment type="caution">
    <text evidence="6">The sequence shown here is derived from an EMBL/GenBank/DDBJ whole genome shotgun (WGS) entry which is preliminary data.</text>
</comment>
<keyword evidence="7" id="KW-1185">Reference proteome</keyword>
<reference evidence="6" key="1">
    <citation type="submission" date="2021-07" db="EMBL/GenBank/DDBJ databases">
        <authorList>
            <person name="Catto M.A."/>
            <person name="Jacobson A."/>
            <person name="Kennedy G."/>
            <person name="Labadie P."/>
            <person name="Hunt B.G."/>
            <person name="Srinivasan R."/>
        </authorList>
    </citation>
    <scope>NUCLEOTIDE SEQUENCE</scope>
    <source>
        <strain evidence="6">PL_HMW_Pooled</strain>
        <tissue evidence="6">Head</tissue>
    </source>
</reference>
<dbReference type="EMBL" id="JAHWGI010000979">
    <property type="protein sequence ID" value="KAK3919612.1"/>
    <property type="molecule type" value="Genomic_DNA"/>
</dbReference>
<evidence type="ECO:0000256" key="4">
    <source>
        <dbReference type="ARBA" id="ARBA00044235"/>
    </source>
</evidence>
<feature type="compositionally biased region" description="Polar residues" evidence="5">
    <location>
        <begin position="1"/>
        <end position="17"/>
    </location>
</feature>
<evidence type="ECO:0000256" key="2">
    <source>
        <dbReference type="ARBA" id="ARBA00043942"/>
    </source>
</evidence>
<evidence type="ECO:0000256" key="3">
    <source>
        <dbReference type="ARBA" id="ARBA00044072"/>
    </source>
</evidence>
<dbReference type="PANTHER" id="PTHR28052">
    <property type="entry name" value="UPF0545 PROTEIN C22ORF39"/>
    <property type="match status" value="1"/>
</dbReference>
<accession>A0AAE1LIU0</accession>